<protein>
    <submittedName>
        <fullName evidence="1">Uncharacterized protein</fullName>
    </submittedName>
</protein>
<dbReference type="EMBL" id="MU865311">
    <property type="protein sequence ID" value="KAK4229155.1"/>
    <property type="molecule type" value="Genomic_DNA"/>
</dbReference>
<feature type="non-terminal residue" evidence="1">
    <location>
        <position position="1"/>
    </location>
</feature>
<sequence>EGNCSARCNCVEGRFDGEDDGSLEIRREENCREGLVGLGSQQIVGRELRSTNRCCERILLNSRLPRVSTCHLQNSTGVSSCICWRVTCAYLIINMPF</sequence>
<proteinExistence type="predicted"/>
<keyword evidence="2" id="KW-1185">Reference proteome</keyword>
<gene>
    <name evidence="1" type="ORF">QBC38DRAFT_360409</name>
</gene>
<reference evidence="1" key="1">
    <citation type="journal article" date="2023" name="Mol. Phylogenet. Evol.">
        <title>Genome-scale phylogeny and comparative genomics of the fungal order Sordariales.</title>
        <authorList>
            <person name="Hensen N."/>
            <person name="Bonometti L."/>
            <person name="Westerberg I."/>
            <person name="Brannstrom I.O."/>
            <person name="Guillou S."/>
            <person name="Cros-Aarteil S."/>
            <person name="Calhoun S."/>
            <person name="Haridas S."/>
            <person name="Kuo A."/>
            <person name="Mondo S."/>
            <person name="Pangilinan J."/>
            <person name="Riley R."/>
            <person name="LaButti K."/>
            <person name="Andreopoulos B."/>
            <person name="Lipzen A."/>
            <person name="Chen C."/>
            <person name="Yan M."/>
            <person name="Daum C."/>
            <person name="Ng V."/>
            <person name="Clum A."/>
            <person name="Steindorff A."/>
            <person name="Ohm R.A."/>
            <person name="Martin F."/>
            <person name="Silar P."/>
            <person name="Natvig D.O."/>
            <person name="Lalanne C."/>
            <person name="Gautier V."/>
            <person name="Ament-Velasquez S.L."/>
            <person name="Kruys A."/>
            <person name="Hutchinson M.I."/>
            <person name="Powell A.J."/>
            <person name="Barry K."/>
            <person name="Miller A.N."/>
            <person name="Grigoriev I.V."/>
            <person name="Debuchy R."/>
            <person name="Gladieux P."/>
            <person name="Hiltunen Thoren M."/>
            <person name="Johannesson H."/>
        </authorList>
    </citation>
    <scope>NUCLEOTIDE SEQUENCE</scope>
    <source>
        <strain evidence="1">CBS 990.96</strain>
    </source>
</reference>
<evidence type="ECO:0000313" key="1">
    <source>
        <dbReference type="EMBL" id="KAK4229155.1"/>
    </source>
</evidence>
<reference evidence="1" key="2">
    <citation type="submission" date="2023-05" db="EMBL/GenBank/DDBJ databases">
        <authorList>
            <consortium name="Lawrence Berkeley National Laboratory"/>
            <person name="Steindorff A."/>
            <person name="Hensen N."/>
            <person name="Bonometti L."/>
            <person name="Westerberg I."/>
            <person name="Brannstrom I.O."/>
            <person name="Guillou S."/>
            <person name="Cros-Aarteil S."/>
            <person name="Calhoun S."/>
            <person name="Haridas S."/>
            <person name="Kuo A."/>
            <person name="Mondo S."/>
            <person name="Pangilinan J."/>
            <person name="Riley R."/>
            <person name="Labutti K."/>
            <person name="Andreopoulos B."/>
            <person name="Lipzen A."/>
            <person name="Chen C."/>
            <person name="Yanf M."/>
            <person name="Daum C."/>
            <person name="Ng V."/>
            <person name="Clum A."/>
            <person name="Ohm R."/>
            <person name="Martin F."/>
            <person name="Silar P."/>
            <person name="Natvig D."/>
            <person name="Lalanne C."/>
            <person name="Gautier V."/>
            <person name="Ament-Velasquez S.L."/>
            <person name="Kruys A."/>
            <person name="Hutchinson M.I."/>
            <person name="Powell A.J."/>
            <person name="Barry K."/>
            <person name="Miller A.N."/>
            <person name="Grigoriev I.V."/>
            <person name="Debuchy R."/>
            <person name="Gladieux P."/>
            <person name="Thoren M.H."/>
            <person name="Johannesson H."/>
        </authorList>
    </citation>
    <scope>NUCLEOTIDE SEQUENCE</scope>
    <source>
        <strain evidence="1">CBS 990.96</strain>
    </source>
</reference>
<evidence type="ECO:0000313" key="2">
    <source>
        <dbReference type="Proteomes" id="UP001301958"/>
    </source>
</evidence>
<comment type="caution">
    <text evidence="1">The sequence shown here is derived from an EMBL/GenBank/DDBJ whole genome shotgun (WGS) entry which is preliminary data.</text>
</comment>
<name>A0AAN7BTB2_9PEZI</name>
<accession>A0AAN7BTB2</accession>
<organism evidence="1 2">
    <name type="scientific">Podospora fimiseda</name>
    <dbReference type="NCBI Taxonomy" id="252190"/>
    <lineage>
        <taxon>Eukaryota</taxon>
        <taxon>Fungi</taxon>
        <taxon>Dikarya</taxon>
        <taxon>Ascomycota</taxon>
        <taxon>Pezizomycotina</taxon>
        <taxon>Sordariomycetes</taxon>
        <taxon>Sordariomycetidae</taxon>
        <taxon>Sordariales</taxon>
        <taxon>Podosporaceae</taxon>
        <taxon>Podospora</taxon>
    </lineage>
</organism>
<dbReference type="Proteomes" id="UP001301958">
    <property type="component" value="Unassembled WGS sequence"/>
</dbReference>
<dbReference type="AlphaFoldDB" id="A0AAN7BTB2"/>